<dbReference type="Pfam" id="PF01730">
    <property type="entry name" value="UreF"/>
    <property type="match status" value="1"/>
</dbReference>
<keyword evidence="2 3" id="KW-0143">Chaperone</keyword>
<dbReference type="KEGG" id="ppru:FDP22_03120"/>
<evidence type="ECO:0000313" key="4">
    <source>
        <dbReference type="EMBL" id="QDL90863.1"/>
    </source>
</evidence>
<dbReference type="Gene3D" id="1.10.4190.10">
    <property type="entry name" value="Urease accessory protein UreF"/>
    <property type="match status" value="1"/>
</dbReference>
<dbReference type="AlphaFoldDB" id="A0A5B8FXM8"/>
<comment type="similarity">
    <text evidence="3">Belongs to the UreF family.</text>
</comment>
<keyword evidence="3" id="KW-0963">Cytoplasm</keyword>
<evidence type="ECO:0000256" key="3">
    <source>
        <dbReference type="HAMAP-Rule" id="MF_01385"/>
    </source>
</evidence>
<evidence type="ECO:0000313" key="5">
    <source>
        <dbReference type="Proteomes" id="UP000305888"/>
    </source>
</evidence>
<dbReference type="EMBL" id="CP040818">
    <property type="protein sequence ID" value="QDL90863.1"/>
    <property type="molecule type" value="Genomic_DNA"/>
</dbReference>
<organism evidence="4 5">
    <name type="scientific">Paroceanicella profunda</name>
    <dbReference type="NCBI Taxonomy" id="2579971"/>
    <lineage>
        <taxon>Bacteria</taxon>
        <taxon>Pseudomonadati</taxon>
        <taxon>Pseudomonadota</taxon>
        <taxon>Alphaproteobacteria</taxon>
        <taxon>Rhodobacterales</taxon>
        <taxon>Paracoccaceae</taxon>
        <taxon>Paroceanicella</taxon>
    </lineage>
</organism>
<dbReference type="PIRSF" id="PIRSF009467">
    <property type="entry name" value="Ureas_acces_UreF"/>
    <property type="match status" value="1"/>
</dbReference>
<dbReference type="InterPro" id="IPR002639">
    <property type="entry name" value="UreF"/>
</dbReference>
<comment type="subunit">
    <text evidence="3">UreD, UreF and UreG form a complex that acts as a GTP-hydrolysis-dependent molecular chaperone, activating the urease apoprotein by helping to assemble the nickel containing metallocenter of UreC. The UreE protein probably delivers the nickel.</text>
</comment>
<sequence length="232" mass="23809">MTDPKIAAGAPGAAGGAEAALVLATWFSPSYPVGAYSYSHGLEWAVESGAVTGRATAETWVRGCLAQGAGWTDAVLLARGMDAAQAGDDAPFDGLAALAEALAPARERHLETMAQGAAFARVTGAVWPEAGSAPLAYPLAVARAAAARGLPPRLVLGFFLHGFAANLVSAAVRLVPLGQTDGQRILAALLPLCEELAERALSAGEEEIGGCTLLADIAAMRHETQYSRLFRS</sequence>
<dbReference type="GO" id="GO:0005737">
    <property type="term" value="C:cytoplasm"/>
    <property type="evidence" value="ECO:0007669"/>
    <property type="project" value="UniProtKB-SubCell"/>
</dbReference>
<dbReference type="HAMAP" id="MF_01385">
    <property type="entry name" value="UreF"/>
    <property type="match status" value="1"/>
</dbReference>
<keyword evidence="1 3" id="KW-0996">Nickel insertion</keyword>
<dbReference type="OrthoDB" id="9798772at2"/>
<name>A0A5B8FXM8_9RHOB</name>
<gene>
    <name evidence="3" type="primary">ureF</name>
    <name evidence="4" type="ORF">FDP22_03120</name>
</gene>
<dbReference type="RefSeq" id="WP_138577610.1">
    <property type="nucleotide sequence ID" value="NZ_CP040818.1"/>
</dbReference>
<evidence type="ECO:0000256" key="1">
    <source>
        <dbReference type="ARBA" id="ARBA00022988"/>
    </source>
</evidence>
<comment type="function">
    <text evidence="3">Required for maturation of urease via the functional incorporation of the urease nickel metallocenter.</text>
</comment>
<reference evidence="4 5" key="1">
    <citation type="submission" date="2019-06" db="EMBL/GenBank/DDBJ databases">
        <title>Genome sequence of Rhodobacteraceae bacterium D4M1.</title>
        <authorList>
            <person name="Cao J."/>
        </authorList>
    </citation>
    <scope>NUCLEOTIDE SEQUENCE [LARGE SCALE GENOMIC DNA]</scope>
    <source>
        <strain evidence="4 5">D4M1</strain>
    </source>
</reference>
<dbReference type="Proteomes" id="UP000305888">
    <property type="component" value="Chromosome"/>
</dbReference>
<dbReference type="PANTHER" id="PTHR33620:SF1">
    <property type="entry name" value="UREASE ACCESSORY PROTEIN F"/>
    <property type="match status" value="1"/>
</dbReference>
<accession>A0A5B8FXM8</accession>
<proteinExistence type="inferred from homology"/>
<keyword evidence="5" id="KW-1185">Reference proteome</keyword>
<evidence type="ECO:0000256" key="2">
    <source>
        <dbReference type="ARBA" id="ARBA00023186"/>
    </source>
</evidence>
<dbReference type="InterPro" id="IPR038277">
    <property type="entry name" value="UreF_sf"/>
</dbReference>
<dbReference type="GO" id="GO:0016151">
    <property type="term" value="F:nickel cation binding"/>
    <property type="evidence" value="ECO:0007669"/>
    <property type="project" value="UniProtKB-UniRule"/>
</dbReference>
<dbReference type="PANTHER" id="PTHR33620">
    <property type="entry name" value="UREASE ACCESSORY PROTEIN F"/>
    <property type="match status" value="1"/>
</dbReference>
<protein>
    <recommendedName>
        <fullName evidence="3">Urease accessory protein UreF</fullName>
    </recommendedName>
</protein>
<comment type="subcellular location">
    <subcellularLocation>
        <location evidence="3">Cytoplasm</location>
    </subcellularLocation>
</comment>